<sequence length="256" mass="30126">MLAIIVLEDNENERKIIQKMIENRISVNNSPEEYDAKVVLSTGEPQEVISFVKENNEKEILAYLDIDLKTTVDGIEVASRIKGSNLNSQIVFVTGDADSLRYTIQRHVAPLDYITKDAEPEEIQNRIYETVDLGYQWYLQLINNSEKEQYFTYSRINGMIERIPLNQVYYVELHEKKYGQLRVYAKDMIFDCSGVLKNLEHQYESLVFVDRETLINVNTVKSFDYQNRIVYFDEAKEIKHKVAIRRKRKLQQLLQK</sequence>
<dbReference type="InterPro" id="IPR011006">
    <property type="entry name" value="CheY-like_superfamily"/>
</dbReference>
<comment type="function">
    <text evidence="4">Required for high-level post-exponential phase expression of a series of secreted proteins.</text>
</comment>
<feature type="modified residue" description="4-aspartylphosphate" evidence="5">
    <location>
        <position position="65"/>
    </location>
</feature>
<evidence type="ECO:0000313" key="9">
    <source>
        <dbReference type="Proteomes" id="UP000051307"/>
    </source>
</evidence>
<evidence type="ECO:0000256" key="4">
    <source>
        <dbReference type="ARBA" id="ARBA00037164"/>
    </source>
</evidence>
<dbReference type="Pfam" id="PF04397">
    <property type="entry name" value="LytTR"/>
    <property type="match status" value="1"/>
</dbReference>
<name>A0A0R1VPB3_9LACO</name>
<dbReference type="SMART" id="SM00448">
    <property type="entry name" value="REC"/>
    <property type="match status" value="1"/>
</dbReference>
<dbReference type="SMART" id="SM00850">
    <property type="entry name" value="LytTR"/>
    <property type="match status" value="1"/>
</dbReference>
<evidence type="ECO:0000259" key="6">
    <source>
        <dbReference type="PROSITE" id="PS50110"/>
    </source>
</evidence>
<dbReference type="GO" id="GO:0003677">
    <property type="term" value="F:DNA binding"/>
    <property type="evidence" value="ECO:0007669"/>
    <property type="project" value="InterPro"/>
</dbReference>
<dbReference type="InterPro" id="IPR046947">
    <property type="entry name" value="LytR-like"/>
</dbReference>
<accession>A0A0R1VPB3</accession>
<evidence type="ECO:0000256" key="5">
    <source>
        <dbReference type="PROSITE-ProRule" id="PRU00169"/>
    </source>
</evidence>
<gene>
    <name evidence="8" type="ORF">FC59_GL000709</name>
</gene>
<evidence type="ECO:0008006" key="10">
    <source>
        <dbReference type="Google" id="ProtNLM"/>
    </source>
</evidence>
<dbReference type="GO" id="GO:0000156">
    <property type="term" value="F:phosphorelay response regulator activity"/>
    <property type="evidence" value="ECO:0007669"/>
    <property type="project" value="InterPro"/>
</dbReference>
<keyword evidence="1" id="KW-0963">Cytoplasm</keyword>
<dbReference type="PROSITE" id="PS50930">
    <property type="entry name" value="HTH_LYTTR"/>
    <property type="match status" value="1"/>
</dbReference>
<evidence type="ECO:0000256" key="3">
    <source>
        <dbReference type="ARBA" id="ARBA00023159"/>
    </source>
</evidence>
<dbReference type="RefSeq" id="WP_025014216.1">
    <property type="nucleotide sequence ID" value="NZ_AZFU01000001.1"/>
</dbReference>
<keyword evidence="2" id="KW-0902">Two-component regulatory system</keyword>
<dbReference type="AlphaFoldDB" id="A0A0R1VPB3"/>
<reference evidence="8 9" key="1">
    <citation type="journal article" date="2015" name="Genome Announc.">
        <title>Expanding the biotechnology potential of lactobacilli through comparative genomics of 213 strains and associated genera.</title>
        <authorList>
            <person name="Sun Z."/>
            <person name="Harris H.M."/>
            <person name="McCann A."/>
            <person name="Guo C."/>
            <person name="Argimon S."/>
            <person name="Zhang W."/>
            <person name="Yang X."/>
            <person name="Jeffery I.B."/>
            <person name="Cooney J.C."/>
            <person name="Kagawa T.F."/>
            <person name="Liu W."/>
            <person name="Song Y."/>
            <person name="Salvetti E."/>
            <person name="Wrobel A."/>
            <person name="Rasinkangas P."/>
            <person name="Parkhill J."/>
            <person name="Rea M.C."/>
            <person name="O'Sullivan O."/>
            <person name="Ritari J."/>
            <person name="Douillard F.P."/>
            <person name="Paul Ross R."/>
            <person name="Yang R."/>
            <person name="Briner A.E."/>
            <person name="Felis G.E."/>
            <person name="de Vos W.M."/>
            <person name="Barrangou R."/>
            <person name="Klaenhammer T.R."/>
            <person name="Caufield P.W."/>
            <person name="Cui Y."/>
            <person name="Zhang H."/>
            <person name="O'Toole P.W."/>
        </authorList>
    </citation>
    <scope>NUCLEOTIDE SEQUENCE [LARGE SCALE GENOMIC DNA]</scope>
    <source>
        <strain evidence="8 9">DSM 16761</strain>
    </source>
</reference>
<feature type="domain" description="Response regulatory" evidence="6">
    <location>
        <begin position="3"/>
        <end position="131"/>
    </location>
</feature>
<dbReference type="SUPFAM" id="SSF52172">
    <property type="entry name" value="CheY-like"/>
    <property type="match status" value="1"/>
</dbReference>
<keyword evidence="5" id="KW-0597">Phosphoprotein</keyword>
<evidence type="ECO:0000259" key="7">
    <source>
        <dbReference type="PROSITE" id="PS50930"/>
    </source>
</evidence>
<dbReference type="eggNOG" id="COG3279">
    <property type="taxonomic scope" value="Bacteria"/>
</dbReference>
<proteinExistence type="predicted"/>
<dbReference type="InterPro" id="IPR007492">
    <property type="entry name" value="LytTR_DNA-bd_dom"/>
</dbReference>
<protein>
    <recommendedName>
        <fullName evidence="10">Response regulator</fullName>
    </recommendedName>
</protein>
<comment type="caution">
    <text evidence="8">The sequence shown here is derived from an EMBL/GenBank/DDBJ whole genome shotgun (WGS) entry which is preliminary data.</text>
</comment>
<dbReference type="PANTHER" id="PTHR37299:SF3">
    <property type="entry name" value="STAGE 0 SPORULATION PROTEIN A HOMOLOG"/>
    <property type="match status" value="1"/>
</dbReference>
<dbReference type="Gene3D" id="2.40.50.1020">
    <property type="entry name" value="LytTr DNA-binding domain"/>
    <property type="match status" value="1"/>
</dbReference>
<dbReference type="Proteomes" id="UP000051307">
    <property type="component" value="Unassembled WGS sequence"/>
</dbReference>
<evidence type="ECO:0000256" key="2">
    <source>
        <dbReference type="ARBA" id="ARBA00023012"/>
    </source>
</evidence>
<organism evidence="8 9">
    <name type="scientific">Lactobacillus kitasatonis DSM 16761 = JCM 1039</name>
    <dbReference type="NCBI Taxonomy" id="1423767"/>
    <lineage>
        <taxon>Bacteria</taxon>
        <taxon>Bacillati</taxon>
        <taxon>Bacillota</taxon>
        <taxon>Bacilli</taxon>
        <taxon>Lactobacillales</taxon>
        <taxon>Lactobacillaceae</taxon>
        <taxon>Lactobacillus</taxon>
    </lineage>
</organism>
<dbReference type="PATRIC" id="fig|1423767.3.peg.735"/>
<dbReference type="PROSITE" id="PS50110">
    <property type="entry name" value="RESPONSE_REGULATORY"/>
    <property type="match status" value="1"/>
</dbReference>
<evidence type="ECO:0000256" key="1">
    <source>
        <dbReference type="ARBA" id="ARBA00022490"/>
    </source>
</evidence>
<dbReference type="OrthoDB" id="9809318at2"/>
<dbReference type="InterPro" id="IPR001789">
    <property type="entry name" value="Sig_transdc_resp-reg_receiver"/>
</dbReference>
<evidence type="ECO:0000313" key="8">
    <source>
        <dbReference type="EMBL" id="KRM07279.1"/>
    </source>
</evidence>
<dbReference type="EMBL" id="AZFU01000001">
    <property type="protein sequence ID" value="KRM07279.1"/>
    <property type="molecule type" value="Genomic_DNA"/>
</dbReference>
<dbReference type="Pfam" id="PF00072">
    <property type="entry name" value="Response_reg"/>
    <property type="match status" value="1"/>
</dbReference>
<keyword evidence="3" id="KW-0010">Activator</keyword>
<dbReference type="PANTHER" id="PTHR37299">
    <property type="entry name" value="TRANSCRIPTIONAL REGULATOR-RELATED"/>
    <property type="match status" value="1"/>
</dbReference>
<feature type="domain" description="HTH LytTR-type" evidence="7">
    <location>
        <begin position="151"/>
        <end position="256"/>
    </location>
</feature>
<dbReference type="Gene3D" id="3.40.50.2300">
    <property type="match status" value="1"/>
</dbReference>